<keyword evidence="4" id="KW-0564">Palmitate</keyword>
<dbReference type="STRING" id="1396821.SAMN05444515_10476"/>
<sequence length="44" mass="4899">MRFCWSNLLLIAVVVILGTASMLSSCGQRGDLYLPDDEDRRADP</sequence>
<evidence type="ECO:0000256" key="1">
    <source>
        <dbReference type="ARBA" id="ARBA00004459"/>
    </source>
</evidence>
<keyword evidence="8" id="KW-1185">Reference proteome</keyword>
<dbReference type="Proteomes" id="UP000199256">
    <property type="component" value="Unassembled WGS sequence"/>
</dbReference>
<dbReference type="PROSITE" id="PS51257">
    <property type="entry name" value="PROKAR_LIPOPROTEIN"/>
    <property type="match status" value="1"/>
</dbReference>
<evidence type="ECO:0000313" key="8">
    <source>
        <dbReference type="Proteomes" id="UP000199256"/>
    </source>
</evidence>
<evidence type="ECO:0000313" key="7">
    <source>
        <dbReference type="EMBL" id="SEK69152.1"/>
    </source>
</evidence>
<dbReference type="OrthoDB" id="8550022at2"/>
<dbReference type="Pfam" id="PF13627">
    <property type="entry name" value="LptM_cons"/>
    <property type="match status" value="1"/>
</dbReference>
<keyword evidence="6 7" id="KW-0449">Lipoprotein</keyword>
<organism evidence="7 8">
    <name type="scientific">Ectothiorhodospira marina</name>
    <dbReference type="NCBI Taxonomy" id="1396821"/>
    <lineage>
        <taxon>Bacteria</taxon>
        <taxon>Pseudomonadati</taxon>
        <taxon>Pseudomonadota</taxon>
        <taxon>Gammaproteobacteria</taxon>
        <taxon>Chromatiales</taxon>
        <taxon>Ectothiorhodospiraceae</taxon>
        <taxon>Ectothiorhodospira</taxon>
    </lineage>
</organism>
<keyword evidence="5" id="KW-0998">Cell outer membrane</keyword>
<keyword evidence="3" id="KW-0472">Membrane</keyword>
<keyword evidence="2" id="KW-0732">Signal</keyword>
<protein>
    <submittedName>
        <fullName evidence="7">Lipoprotein-attachment site-containing protein</fullName>
    </submittedName>
</protein>
<dbReference type="RefSeq" id="WP_090251794.1">
    <property type="nucleotide sequence ID" value="NZ_FOAA01000004.1"/>
</dbReference>
<evidence type="ECO:0000256" key="5">
    <source>
        <dbReference type="ARBA" id="ARBA00023237"/>
    </source>
</evidence>
<dbReference type="NCBIfam" id="NF047847">
    <property type="entry name" value="SS_mature_LptM"/>
    <property type="match status" value="1"/>
</dbReference>
<evidence type="ECO:0000256" key="6">
    <source>
        <dbReference type="ARBA" id="ARBA00023288"/>
    </source>
</evidence>
<proteinExistence type="predicted"/>
<dbReference type="AlphaFoldDB" id="A0A1H7J4N0"/>
<accession>A0A1H7J4N0</accession>
<name>A0A1H7J4N0_9GAMM</name>
<comment type="subcellular location">
    <subcellularLocation>
        <location evidence="1">Cell outer membrane</location>
        <topology evidence="1">Lipid-anchor</topology>
    </subcellularLocation>
</comment>
<gene>
    <name evidence="7" type="ORF">SAMN05444515_10476</name>
</gene>
<reference evidence="8" key="1">
    <citation type="submission" date="2016-10" db="EMBL/GenBank/DDBJ databases">
        <authorList>
            <person name="Varghese N."/>
            <person name="Submissions S."/>
        </authorList>
    </citation>
    <scope>NUCLEOTIDE SEQUENCE [LARGE SCALE GENOMIC DNA]</scope>
    <source>
        <strain evidence="8">DSM 241</strain>
    </source>
</reference>
<evidence type="ECO:0000256" key="3">
    <source>
        <dbReference type="ARBA" id="ARBA00023136"/>
    </source>
</evidence>
<dbReference type="InterPro" id="IPR032831">
    <property type="entry name" value="LptM_cons"/>
</dbReference>
<dbReference type="EMBL" id="FOAA01000004">
    <property type="protein sequence ID" value="SEK69152.1"/>
    <property type="molecule type" value="Genomic_DNA"/>
</dbReference>
<dbReference type="GO" id="GO:0009279">
    <property type="term" value="C:cell outer membrane"/>
    <property type="evidence" value="ECO:0007669"/>
    <property type="project" value="UniProtKB-SubCell"/>
</dbReference>
<evidence type="ECO:0000256" key="2">
    <source>
        <dbReference type="ARBA" id="ARBA00022729"/>
    </source>
</evidence>
<evidence type="ECO:0000256" key="4">
    <source>
        <dbReference type="ARBA" id="ARBA00023139"/>
    </source>
</evidence>